<keyword evidence="3" id="KW-1185">Reference proteome</keyword>
<gene>
    <name evidence="2" type="ORF">SAMN05421759_106149</name>
</gene>
<dbReference type="STRING" id="633194.SAMN05421759_106149"/>
<evidence type="ECO:0000313" key="2">
    <source>
        <dbReference type="EMBL" id="SIS92236.1"/>
    </source>
</evidence>
<dbReference type="Pfam" id="PF13116">
    <property type="entry name" value="YhdP"/>
    <property type="match status" value="1"/>
</dbReference>
<dbReference type="EMBL" id="FTOQ01000006">
    <property type="protein sequence ID" value="SIS92236.1"/>
    <property type="molecule type" value="Genomic_DNA"/>
</dbReference>
<dbReference type="AlphaFoldDB" id="A0A1N7N1J2"/>
<protein>
    <submittedName>
        <fullName evidence="2">AsmA-like C-terminal region</fullName>
    </submittedName>
</protein>
<dbReference type="Proteomes" id="UP000186684">
    <property type="component" value="Unassembled WGS sequence"/>
</dbReference>
<feature type="domain" description="YhdP central" evidence="1">
    <location>
        <begin position="356"/>
        <end position="800"/>
    </location>
</feature>
<dbReference type="InterPro" id="IPR025263">
    <property type="entry name" value="YhdP_central"/>
</dbReference>
<sequence length="1086" mass="112664">MGGWTLGLLASAATLVALLVWSALDRPLDAPDWLRKEVEARIDRALPGLDIGFSDLRVQVLSAGLVRIGLSNLRVSTEDGRPVAALTEMRAGLSARALLSRQLALREAQASGLFLSLERDRDGALSLGFGLEPGQARPDLPTVLARIDAALGTPLLEGLDAVTLDTITLRYDDLRAGRGWTADGGQLVVRREDGRLRLEGDVALLGGAAGLATVTLGAESDIGAQDLSFSVSLENLASGDIATQSPALAWLGALRAPISGALGGYLDTDGTLGGLDVTLSMGAGALQPNPRAEPVSFAGARTAFSYAPDRQTLRFSEIAVDTAVGRARAEGQVALVGGGAAPEGAAPEPAAFVGQFTLSDLAANPRNLFAAPVEIAGAETDLRLTLDPFTLEIGRLRIMDAGTPLRATGRVQAGPEGWSVALDAALAESDPSVVARYWPAALAPRSRDWFVTNVLGGIVHDARLALRIDPARPGPPARHIDLRFERAKVRFAQTLPPIEEAAGQLVIAGNRLSVMLERGRAVPPEGGAIDISGSDFIIADTDARPATGDIRLRARSSVTALLSFLDEEPLRLMARANRAPSLIEEGRVEAAGRLTLPLKSGIRFDDLTLDLSGEVTGAVSASVVPERTLRAERLEVTLNTEALEIAGAAELSGVPAEGSFRLPLGENVTEPARVAARVTLSDEAARAFGVVLPDGLLAGSGPGTFALDLPRDGARPAFTLTSDLAGIALSVPAVGWRLAPGQTGRFTLEGRLGTPVSIDGLALSGAGLEASGTVVLEPAGGFRRLELPQVALGGWFDGGVTLSARGPGQVPAIAVTGGALDLRRATFGTSGGGGPGGGAIPLGVALDTLTVTEGIVFRDLTGSFEVVGGLNGRFETGIVGRSVRLTGAAQVRNGGTAIRLQSEDAGAVLEATGLFRNVDDGVLDMSLVPVPGATGTYDGTVVVREARLRDAPALGAMFDAVSIVGLLDELNGAGIYFTRVDADFRLTPRQVILRRSSATGPSIGISVDGYIDLATKALDLQGVFSPIYFLNAVGQVLTRRGEGLFGFNFTIGGTAARPRVAVNPLSVLTPGMFRELFRRPPPETGN</sequence>
<name>A0A1N7N1J2_9RHOB</name>
<evidence type="ECO:0000313" key="3">
    <source>
        <dbReference type="Proteomes" id="UP000186684"/>
    </source>
</evidence>
<reference evidence="3" key="1">
    <citation type="submission" date="2017-01" db="EMBL/GenBank/DDBJ databases">
        <authorList>
            <person name="Varghese N."/>
            <person name="Submissions S."/>
        </authorList>
    </citation>
    <scope>NUCLEOTIDE SEQUENCE [LARGE SCALE GENOMIC DNA]</scope>
    <source>
        <strain evidence="3">DSM 29430</strain>
    </source>
</reference>
<accession>A0A1N7N1J2</accession>
<proteinExistence type="predicted"/>
<organism evidence="2 3">
    <name type="scientific">Roseivivax lentus</name>
    <dbReference type="NCBI Taxonomy" id="633194"/>
    <lineage>
        <taxon>Bacteria</taxon>
        <taxon>Pseudomonadati</taxon>
        <taxon>Pseudomonadota</taxon>
        <taxon>Alphaproteobacteria</taxon>
        <taxon>Rhodobacterales</taxon>
        <taxon>Roseobacteraceae</taxon>
        <taxon>Roseivivax</taxon>
    </lineage>
</organism>
<evidence type="ECO:0000259" key="1">
    <source>
        <dbReference type="Pfam" id="PF13116"/>
    </source>
</evidence>